<dbReference type="OrthoDB" id="6413322at2759"/>
<evidence type="ECO:0000256" key="2">
    <source>
        <dbReference type="SAM" id="SignalP"/>
    </source>
</evidence>
<dbReference type="PROSITE" id="PS00018">
    <property type="entry name" value="EF_HAND_1"/>
    <property type="match status" value="1"/>
</dbReference>
<feature type="compositionally biased region" description="Basic and acidic residues" evidence="1">
    <location>
        <begin position="116"/>
        <end position="128"/>
    </location>
</feature>
<evidence type="ECO:0000313" key="4">
    <source>
        <dbReference type="Proteomes" id="UP000054359"/>
    </source>
</evidence>
<feature type="signal peptide" evidence="2">
    <location>
        <begin position="1"/>
        <end position="23"/>
    </location>
</feature>
<dbReference type="Proteomes" id="UP000054359">
    <property type="component" value="Unassembled WGS sequence"/>
</dbReference>
<keyword evidence="4" id="KW-1185">Reference proteome</keyword>
<dbReference type="OMA" id="VEMVQEY"/>
<accession>A0A087UH89</accession>
<dbReference type="AlphaFoldDB" id="A0A087UH89"/>
<dbReference type="InterPro" id="IPR018247">
    <property type="entry name" value="EF_Hand_1_Ca_BS"/>
</dbReference>
<reference evidence="3 4" key="1">
    <citation type="submission" date="2013-11" db="EMBL/GenBank/DDBJ databases">
        <title>Genome sequencing of Stegodyphus mimosarum.</title>
        <authorList>
            <person name="Bechsgaard J."/>
        </authorList>
    </citation>
    <scope>NUCLEOTIDE SEQUENCE [LARGE SCALE GENOMIC DNA]</scope>
</reference>
<feature type="chain" id="PRO_5001830521" description="EF-hand domain-containing protein" evidence="2">
    <location>
        <begin position="24"/>
        <end position="128"/>
    </location>
</feature>
<dbReference type="EMBL" id="KK119788">
    <property type="protein sequence ID" value="KFM76728.1"/>
    <property type="molecule type" value="Genomic_DNA"/>
</dbReference>
<organism evidence="3 4">
    <name type="scientific">Stegodyphus mimosarum</name>
    <name type="common">African social velvet spider</name>
    <dbReference type="NCBI Taxonomy" id="407821"/>
    <lineage>
        <taxon>Eukaryota</taxon>
        <taxon>Metazoa</taxon>
        <taxon>Ecdysozoa</taxon>
        <taxon>Arthropoda</taxon>
        <taxon>Chelicerata</taxon>
        <taxon>Arachnida</taxon>
        <taxon>Araneae</taxon>
        <taxon>Araneomorphae</taxon>
        <taxon>Entelegynae</taxon>
        <taxon>Eresoidea</taxon>
        <taxon>Eresidae</taxon>
        <taxon>Stegodyphus</taxon>
    </lineage>
</organism>
<feature type="region of interest" description="Disordered" evidence="1">
    <location>
        <begin position="102"/>
        <end position="128"/>
    </location>
</feature>
<evidence type="ECO:0000313" key="3">
    <source>
        <dbReference type="EMBL" id="KFM76728.1"/>
    </source>
</evidence>
<sequence>MRASHMLLCASLVVFFAHLTVNGQFFTKTGSSIPRMGRRSDSALPNLVRRIARTLRFVVEMVQEYDQDSNGELNPEELMGIPFIQNAVRNYLDERELRGQYPIASGKETSQPSSDGQRRQIYNEHLIM</sequence>
<evidence type="ECO:0008006" key="5">
    <source>
        <dbReference type="Google" id="ProtNLM"/>
    </source>
</evidence>
<evidence type="ECO:0000256" key="1">
    <source>
        <dbReference type="SAM" id="MobiDB-lite"/>
    </source>
</evidence>
<name>A0A087UH89_STEMI</name>
<protein>
    <recommendedName>
        <fullName evidence="5">EF-hand domain-containing protein</fullName>
    </recommendedName>
</protein>
<keyword evidence="2" id="KW-0732">Signal</keyword>
<feature type="non-terminal residue" evidence="3">
    <location>
        <position position="128"/>
    </location>
</feature>
<gene>
    <name evidence="3" type="ORF">X975_12135</name>
</gene>
<proteinExistence type="predicted"/>